<dbReference type="InterPro" id="IPR037021">
    <property type="entry name" value="RnfH_sf"/>
</dbReference>
<dbReference type="InterPro" id="IPR016155">
    <property type="entry name" value="Mopterin_synth/thiamin_S_b"/>
</dbReference>
<dbReference type="AlphaFoldDB" id="A0A380STZ2"/>
<accession>A0A380STZ2</accession>
<proteinExistence type="inferred from homology"/>
<organism evidence="3 4">
    <name type="scientific">Pseudomonas wadenswilerensis</name>
    <dbReference type="NCBI Taxonomy" id="1785161"/>
    <lineage>
        <taxon>Bacteria</taxon>
        <taxon>Pseudomonadati</taxon>
        <taxon>Pseudomonadota</taxon>
        <taxon>Gammaproteobacteria</taxon>
        <taxon>Pseudomonadales</taxon>
        <taxon>Pseudomonadaceae</taxon>
        <taxon>Pseudomonas</taxon>
    </lineage>
</organism>
<evidence type="ECO:0000313" key="3">
    <source>
        <dbReference type="EMBL" id="SUQ61452.1"/>
    </source>
</evidence>
<dbReference type="Gene3D" id="3.10.20.280">
    <property type="entry name" value="RnfH-like"/>
    <property type="match status" value="1"/>
</dbReference>
<dbReference type="NCBIfam" id="NF002490">
    <property type="entry name" value="PRK01777.1"/>
    <property type="match status" value="1"/>
</dbReference>
<evidence type="ECO:0000313" key="4">
    <source>
        <dbReference type="Proteomes" id="UP000255177"/>
    </source>
</evidence>
<name>A0A380STZ2_9PSED</name>
<evidence type="ECO:0000256" key="1">
    <source>
        <dbReference type="ARBA" id="ARBA00010645"/>
    </source>
</evidence>
<dbReference type="HAMAP" id="MF_00460">
    <property type="entry name" value="UPF0125_RnfH"/>
    <property type="match status" value="1"/>
</dbReference>
<evidence type="ECO:0000256" key="2">
    <source>
        <dbReference type="HAMAP-Rule" id="MF_00460"/>
    </source>
</evidence>
<comment type="similarity">
    <text evidence="1 2">Belongs to the UPF0125 (RnfH) family.</text>
</comment>
<dbReference type="SUPFAM" id="SSF54285">
    <property type="entry name" value="MoaD/ThiS"/>
    <property type="match status" value="1"/>
</dbReference>
<sequence length="105" mass="11448">MSEALLAVEVVYALAERQVLLSVEVPAGATINEAVKLSGIAAHFPEADIQACPLGIFGRVIANPEEQKVEAGDRIEIYRPLLADPKEVRKQRAAKVARVFKKAKR</sequence>
<dbReference type="InterPro" id="IPR005346">
    <property type="entry name" value="RnfH"/>
</dbReference>
<dbReference type="PANTHER" id="PTHR37483:SF1">
    <property type="entry name" value="UPF0125 PROTEIN RATB"/>
    <property type="match status" value="1"/>
</dbReference>
<reference evidence="4" key="1">
    <citation type="submission" date="2018-07" db="EMBL/GenBank/DDBJ databases">
        <authorList>
            <person name="Blom J."/>
        </authorList>
    </citation>
    <scope>NUCLEOTIDE SEQUENCE [LARGE SCALE GENOMIC DNA]</scope>
    <source>
        <strain evidence="4">CCOS 864</strain>
    </source>
</reference>
<dbReference type="PANTHER" id="PTHR37483">
    <property type="entry name" value="UPF0125 PROTEIN RATB"/>
    <property type="match status" value="1"/>
</dbReference>
<dbReference type="RefSeq" id="WP_115085220.1">
    <property type="nucleotide sequence ID" value="NZ_CBCSFG010000004.1"/>
</dbReference>
<dbReference type="Pfam" id="PF03658">
    <property type="entry name" value="Ub-RnfH"/>
    <property type="match status" value="1"/>
</dbReference>
<gene>
    <name evidence="3" type="primary">rnfH</name>
    <name evidence="3" type="ORF">CCOS864_00868</name>
</gene>
<dbReference type="EMBL" id="UIDD01000003">
    <property type="protein sequence ID" value="SUQ61452.1"/>
    <property type="molecule type" value="Genomic_DNA"/>
</dbReference>
<keyword evidence="4" id="KW-1185">Reference proteome</keyword>
<protein>
    <recommendedName>
        <fullName evidence="2">UPF0125 protein CCOS864_00868</fullName>
    </recommendedName>
</protein>
<dbReference type="Proteomes" id="UP000255177">
    <property type="component" value="Unassembled WGS sequence"/>
</dbReference>